<evidence type="ECO:0000256" key="1">
    <source>
        <dbReference type="PROSITE-ProRule" id="PRU01005"/>
    </source>
</evidence>
<dbReference type="InterPro" id="IPR003582">
    <property type="entry name" value="ShKT_dom"/>
</dbReference>
<dbReference type="Pfam" id="PF01549">
    <property type="entry name" value="ShK"/>
    <property type="match status" value="3"/>
</dbReference>
<sequence length="243" mass="25721">MFGKVLFYLAALDLLAQSVQSAQSSTTAAGSTVQTTTQVPRCSDNYGNLKPEALSCSNQFGDTECNVIFPEAPVASPAYRSPKCYQLPEVALKCAKRCAICCEDPNYSCGDGGNAAMCQNLKGACNSTDPTIVKQMAQACPGTCGLCSMSSCKDTPGVNCAELQVGCNGDFKDIIQKQCARTCKTCSNNEPSNPGNPGPGNGNCVDSRGTIKCQNFKKTGFCRNTRYTDAFKRQNCGVTCGFC</sequence>
<evidence type="ECO:0000313" key="5">
    <source>
        <dbReference type="Proteomes" id="UP000298663"/>
    </source>
</evidence>
<dbReference type="Proteomes" id="UP000298663">
    <property type="component" value="Unassembled WGS sequence"/>
</dbReference>
<feature type="chain" id="PRO_5020950953" description="ShKT domain-containing protein" evidence="2">
    <location>
        <begin position="22"/>
        <end position="243"/>
    </location>
</feature>
<reference evidence="4 5" key="2">
    <citation type="journal article" date="2019" name="G3 (Bethesda)">
        <title>Hybrid Assembly of the Genome of the Entomopathogenic Nematode Steinernema carpocapsae Identifies the X-Chromosome.</title>
        <authorList>
            <person name="Serra L."/>
            <person name="Macchietto M."/>
            <person name="Macias-Munoz A."/>
            <person name="McGill C.J."/>
            <person name="Rodriguez I.M."/>
            <person name="Rodriguez B."/>
            <person name="Murad R."/>
            <person name="Mortazavi A."/>
        </authorList>
    </citation>
    <scope>NUCLEOTIDE SEQUENCE [LARGE SCALE GENOMIC DNA]</scope>
    <source>
        <strain evidence="4 5">ALL</strain>
    </source>
</reference>
<keyword evidence="5" id="KW-1185">Reference proteome</keyword>
<dbReference type="EMBL" id="AZBU02000012">
    <property type="protein sequence ID" value="TKR59562.1"/>
    <property type="molecule type" value="Genomic_DNA"/>
</dbReference>
<dbReference type="PANTHER" id="PTHR21724:SF109">
    <property type="entry name" value="SHKT DOMAIN-CONTAINING PROTEIN"/>
    <property type="match status" value="1"/>
</dbReference>
<proteinExistence type="predicted"/>
<feature type="domain" description="ShKT" evidence="3">
    <location>
        <begin position="204"/>
        <end position="243"/>
    </location>
</feature>
<evidence type="ECO:0000256" key="2">
    <source>
        <dbReference type="SAM" id="SignalP"/>
    </source>
</evidence>
<dbReference type="STRING" id="34508.A0A4U5LU02"/>
<dbReference type="AlphaFoldDB" id="A0A4U5LU02"/>
<evidence type="ECO:0000313" key="4">
    <source>
        <dbReference type="EMBL" id="TKR59562.1"/>
    </source>
</evidence>
<organism evidence="4 5">
    <name type="scientific">Steinernema carpocapsae</name>
    <name type="common">Entomopathogenic nematode</name>
    <dbReference type="NCBI Taxonomy" id="34508"/>
    <lineage>
        <taxon>Eukaryota</taxon>
        <taxon>Metazoa</taxon>
        <taxon>Ecdysozoa</taxon>
        <taxon>Nematoda</taxon>
        <taxon>Chromadorea</taxon>
        <taxon>Rhabditida</taxon>
        <taxon>Tylenchina</taxon>
        <taxon>Panagrolaimomorpha</taxon>
        <taxon>Strongyloidoidea</taxon>
        <taxon>Steinernematidae</taxon>
        <taxon>Steinernema</taxon>
    </lineage>
</organism>
<protein>
    <recommendedName>
        <fullName evidence="3">ShKT domain-containing protein</fullName>
    </recommendedName>
</protein>
<gene>
    <name evidence="4" type="ORF">L596_029215</name>
</gene>
<name>A0A4U5LU02_STECR</name>
<feature type="signal peptide" evidence="2">
    <location>
        <begin position="1"/>
        <end position="21"/>
    </location>
</feature>
<dbReference type="PANTHER" id="PTHR21724">
    <property type="entry name" value="SHKT DOMAIN-CONTAINING PROTEIN"/>
    <property type="match status" value="1"/>
</dbReference>
<dbReference type="PROSITE" id="PS51670">
    <property type="entry name" value="SHKT"/>
    <property type="match status" value="1"/>
</dbReference>
<comment type="caution">
    <text evidence="1">Lacks conserved residue(s) required for the propagation of feature annotation.</text>
</comment>
<dbReference type="SMART" id="SM00254">
    <property type="entry name" value="ShKT"/>
    <property type="match status" value="3"/>
</dbReference>
<comment type="caution">
    <text evidence="4">The sequence shown here is derived from an EMBL/GenBank/DDBJ whole genome shotgun (WGS) entry which is preliminary data.</text>
</comment>
<dbReference type="OrthoDB" id="5813795at2759"/>
<reference evidence="4 5" key="1">
    <citation type="journal article" date="2015" name="Genome Biol.">
        <title>Comparative genomics of Steinernema reveals deeply conserved gene regulatory networks.</title>
        <authorList>
            <person name="Dillman A.R."/>
            <person name="Macchietto M."/>
            <person name="Porter C.F."/>
            <person name="Rogers A."/>
            <person name="Williams B."/>
            <person name="Antoshechkin I."/>
            <person name="Lee M.M."/>
            <person name="Goodwin Z."/>
            <person name="Lu X."/>
            <person name="Lewis E.E."/>
            <person name="Goodrich-Blair H."/>
            <person name="Stock S.P."/>
            <person name="Adams B.J."/>
            <person name="Sternberg P.W."/>
            <person name="Mortazavi A."/>
        </authorList>
    </citation>
    <scope>NUCLEOTIDE SEQUENCE [LARGE SCALE GENOMIC DNA]</scope>
    <source>
        <strain evidence="4 5">ALL</strain>
    </source>
</reference>
<keyword evidence="2" id="KW-0732">Signal</keyword>
<evidence type="ECO:0000259" key="3">
    <source>
        <dbReference type="PROSITE" id="PS51670"/>
    </source>
</evidence>
<accession>A0A4U5LU02</accession>
<dbReference type="Gene3D" id="1.10.10.1940">
    <property type="match status" value="1"/>
</dbReference>